<evidence type="ECO:0000313" key="1">
    <source>
        <dbReference type="EMBL" id="GLD70419.1"/>
    </source>
</evidence>
<sequence>MCFSVLTPDFDPSLGLMSGIAPINPMMPGLGLAPPPLSQDMPVVKEIIHCKSCTLFPPNP</sequence>
<dbReference type="PANTHER" id="PTHR16001:SF7">
    <property type="entry name" value="ECTO-NOX DISULFIDE-THIOL EXCHANGER 2"/>
    <property type="match status" value="1"/>
</dbReference>
<dbReference type="EMBL" id="BRZM01000373">
    <property type="protein sequence ID" value="GLD70419.1"/>
    <property type="molecule type" value="Genomic_DNA"/>
</dbReference>
<proteinExistence type="predicted"/>
<reference evidence="1" key="1">
    <citation type="submission" date="2022-08" db="EMBL/GenBank/DDBJ databases">
        <title>Genome sequencing of akame (Lates japonicus).</title>
        <authorList>
            <person name="Hashiguchi Y."/>
            <person name="Takahashi H."/>
        </authorList>
    </citation>
    <scope>NUCLEOTIDE SEQUENCE</scope>
    <source>
        <strain evidence="1">Kochi</strain>
    </source>
</reference>
<dbReference type="AlphaFoldDB" id="A0AAD3NE66"/>
<dbReference type="Proteomes" id="UP001279410">
    <property type="component" value="Unassembled WGS sequence"/>
</dbReference>
<keyword evidence="2" id="KW-1185">Reference proteome</keyword>
<dbReference type="PANTHER" id="PTHR16001">
    <property type="entry name" value="ECTO-NOX DISULFIDE-THIOL EXCHANGER"/>
    <property type="match status" value="1"/>
</dbReference>
<protein>
    <submittedName>
        <fullName evidence="1">Ecto-NOX disulfide-thiol exchanger 2 isoform X2</fullName>
    </submittedName>
</protein>
<organism evidence="1 2">
    <name type="scientific">Lates japonicus</name>
    <name type="common">Japanese lates</name>
    <dbReference type="NCBI Taxonomy" id="270547"/>
    <lineage>
        <taxon>Eukaryota</taxon>
        <taxon>Metazoa</taxon>
        <taxon>Chordata</taxon>
        <taxon>Craniata</taxon>
        <taxon>Vertebrata</taxon>
        <taxon>Euteleostomi</taxon>
        <taxon>Actinopterygii</taxon>
        <taxon>Neopterygii</taxon>
        <taxon>Teleostei</taxon>
        <taxon>Neoteleostei</taxon>
        <taxon>Acanthomorphata</taxon>
        <taxon>Carangaria</taxon>
        <taxon>Carangaria incertae sedis</taxon>
        <taxon>Centropomidae</taxon>
        <taxon>Lates</taxon>
    </lineage>
</organism>
<dbReference type="GO" id="GO:0007624">
    <property type="term" value="P:ultradian rhythm"/>
    <property type="evidence" value="ECO:0007669"/>
    <property type="project" value="InterPro"/>
</dbReference>
<dbReference type="InterPro" id="IPR038876">
    <property type="entry name" value="ENOX"/>
</dbReference>
<gene>
    <name evidence="1" type="ORF">AKAME5_002173600</name>
</gene>
<evidence type="ECO:0000313" key="2">
    <source>
        <dbReference type="Proteomes" id="UP001279410"/>
    </source>
</evidence>
<name>A0AAD3NE66_LATJO</name>
<dbReference type="GO" id="GO:0016491">
    <property type="term" value="F:oxidoreductase activity"/>
    <property type="evidence" value="ECO:0007669"/>
    <property type="project" value="InterPro"/>
</dbReference>
<feature type="non-terminal residue" evidence="1">
    <location>
        <position position="60"/>
    </location>
</feature>
<accession>A0AAD3NE66</accession>
<dbReference type="GO" id="GO:0009897">
    <property type="term" value="C:external side of plasma membrane"/>
    <property type="evidence" value="ECO:0007669"/>
    <property type="project" value="InterPro"/>
</dbReference>
<comment type="caution">
    <text evidence="1">The sequence shown here is derived from an EMBL/GenBank/DDBJ whole genome shotgun (WGS) entry which is preliminary data.</text>
</comment>